<dbReference type="PROSITE" id="PS51935">
    <property type="entry name" value="NLPC_P60"/>
    <property type="match status" value="1"/>
</dbReference>
<feature type="domain" description="NlpC/P60" evidence="11">
    <location>
        <begin position="85"/>
        <end position="203"/>
    </location>
</feature>
<dbReference type="STRING" id="339671.Asuc_0945"/>
<dbReference type="PANTHER" id="PTHR47360:SF3">
    <property type="entry name" value="MUREIN DD-ENDOPEPTIDASE MEPS_MUREIN LD-CARBOXYPEPTIDASE"/>
    <property type="match status" value="1"/>
</dbReference>
<dbReference type="AlphaFoldDB" id="A6VMW6"/>
<dbReference type="GO" id="GO:0008234">
    <property type="term" value="F:cysteine-type peptidase activity"/>
    <property type="evidence" value="ECO:0007669"/>
    <property type="project" value="UniProtKB-KW"/>
</dbReference>
<proteinExistence type="inferred from homology"/>
<keyword evidence="5" id="KW-0378">Hydrolase</keyword>
<dbReference type="PROSITE" id="PS51257">
    <property type="entry name" value="PROKAR_LIPOPROTEIN"/>
    <property type="match status" value="1"/>
</dbReference>
<evidence type="ECO:0000256" key="3">
    <source>
        <dbReference type="ARBA" id="ARBA00022670"/>
    </source>
</evidence>
<keyword evidence="6" id="KW-0788">Thiol protease</keyword>
<comment type="subcellular location">
    <subcellularLocation>
        <location evidence="1">Membrane</location>
        <topology evidence="1">Lipid-anchor</topology>
    </subcellularLocation>
</comment>
<evidence type="ECO:0000259" key="11">
    <source>
        <dbReference type="PROSITE" id="PS51935"/>
    </source>
</evidence>
<dbReference type="SUPFAM" id="SSF54001">
    <property type="entry name" value="Cysteine proteinases"/>
    <property type="match status" value="1"/>
</dbReference>
<evidence type="ECO:0000256" key="1">
    <source>
        <dbReference type="ARBA" id="ARBA00004635"/>
    </source>
</evidence>
<evidence type="ECO:0000256" key="8">
    <source>
        <dbReference type="ARBA" id="ARBA00023139"/>
    </source>
</evidence>
<evidence type="ECO:0000313" key="13">
    <source>
        <dbReference type="Proteomes" id="UP000001114"/>
    </source>
</evidence>
<dbReference type="GO" id="GO:0016020">
    <property type="term" value="C:membrane"/>
    <property type="evidence" value="ECO:0007669"/>
    <property type="project" value="UniProtKB-SubCell"/>
</dbReference>
<evidence type="ECO:0000256" key="4">
    <source>
        <dbReference type="ARBA" id="ARBA00022729"/>
    </source>
</evidence>
<dbReference type="Proteomes" id="UP000001114">
    <property type="component" value="Chromosome"/>
</dbReference>
<organism evidence="12 13">
    <name type="scientific">Actinobacillus succinogenes (strain ATCC 55618 / DSM 22257 / CCUG 43843 / 130Z)</name>
    <dbReference type="NCBI Taxonomy" id="339671"/>
    <lineage>
        <taxon>Bacteria</taxon>
        <taxon>Pseudomonadati</taxon>
        <taxon>Pseudomonadota</taxon>
        <taxon>Gammaproteobacteria</taxon>
        <taxon>Pasteurellales</taxon>
        <taxon>Pasteurellaceae</taxon>
        <taxon>Actinobacillus</taxon>
    </lineage>
</organism>
<dbReference type="eggNOG" id="COG0791">
    <property type="taxonomic scope" value="Bacteria"/>
</dbReference>
<sequence>MTKFYPCLLYSLLFTMLKKLLVICGTLFLVACSSSSKLNTAAYPSVDERNDAELSSFIGQLKTNRPHQSITSNPFGHHSSTFSPAQRGQKLAQVYNKWVGTRYRLGGTGRGGIDCSAFMQTAFATAFGMSLPRSTSEQRFLGQRIQKHQLKQGDLVFFRRNNHVGVYIGNNKFMHASSSQGVTISSLNESYWSRTYTQSRRVL</sequence>
<dbReference type="HOGENOM" id="CLU_016043_9_1_6"/>
<dbReference type="MEROPS" id="C40.004"/>
<accession>A6VMW6</accession>
<dbReference type="InterPro" id="IPR000064">
    <property type="entry name" value="NLP_P60_dom"/>
</dbReference>
<keyword evidence="8" id="KW-0564">Palmitate</keyword>
<evidence type="ECO:0000256" key="9">
    <source>
        <dbReference type="ARBA" id="ARBA00023288"/>
    </source>
</evidence>
<dbReference type="InterPro" id="IPR052062">
    <property type="entry name" value="Murein_DD/LD_carboxypeptidase"/>
</dbReference>
<keyword evidence="4" id="KW-0732">Signal</keyword>
<evidence type="ECO:0000256" key="5">
    <source>
        <dbReference type="ARBA" id="ARBA00022801"/>
    </source>
</evidence>
<dbReference type="GO" id="GO:0006508">
    <property type="term" value="P:proteolysis"/>
    <property type="evidence" value="ECO:0007669"/>
    <property type="project" value="UniProtKB-KW"/>
</dbReference>
<protein>
    <submittedName>
        <fullName evidence="12">NLP/P60 protein</fullName>
    </submittedName>
</protein>
<feature type="region of interest" description="Disordered" evidence="10">
    <location>
        <begin position="65"/>
        <end position="86"/>
    </location>
</feature>
<gene>
    <name evidence="12" type="ordered locus">Asuc_0945</name>
</gene>
<dbReference type="Gene3D" id="3.90.1720.10">
    <property type="entry name" value="endopeptidase domain like (from Nostoc punctiforme)"/>
    <property type="match status" value="1"/>
</dbReference>
<dbReference type="KEGG" id="asu:Asuc_0945"/>
<dbReference type="PANTHER" id="PTHR47360">
    <property type="entry name" value="MUREIN DD-ENDOPEPTIDASE MEPS/MUREIN LD-CARBOXYPEPTIDASE"/>
    <property type="match status" value="1"/>
</dbReference>
<evidence type="ECO:0000256" key="10">
    <source>
        <dbReference type="SAM" id="MobiDB-lite"/>
    </source>
</evidence>
<dbReference type="Pfam" id="PF00877">
    <property type="entry name" value="NLPC_P60"/>
    <property type="match status" value="1"/>
</dbReference>
<dbReference type="InterPro" id="IPR038765">
    <property type="entry name" value="Papain-like_cys_pep_sf"/>
</dbReference>
<evidence type="ECO:0000256" key="2">
    <source>
        <dbReference type="ARBA" id="ARBA00007074"/>
    </source>
</evidence>
<reference evidence="13" key="1">
    <citation type="journal article" date="2010" name="BMC Genomics">
        <title>A genomic perspective on the potential of Actinobacillus succinogenes for industrial succinate production.</title>
        <authorList>
            <person name="McKinlay J.B."/>
            <person name="Laivenieks M."/>
            <person name="Schindler B.D."/>
            <person name="McKinlay A.A."/>
            <person name="Siddaramappa S."/>
            <person name="Challacombe J.F."/>
            <person name="Lowry S.R."/>
            <person name="Clum A."/>
            <person name="Lapidus A.L."/>
            <person name="Burkhart K.B."/>
            <person name="Harkins V."/>
            <person name="Vieille C."/>
        </authorList>
    </citation>
    <scope>NUCLEOTIDE SEQUENCE [LARGE SCALE GENOMIC DNA]</scope>
    <source>
        <strain evidence="13">ATCC 55618 / DSM 22257 / CCUG 43843 / 130Z</strain>
    </source>
</reference>
<comment type="similarity">
    <text evidence="2">Belongs to the peptidase C40 family.</text>
</comment>
<keyword evidence="7" id="KW-0472">Membrane</keyword>
<evidence type="ECO:0000256" key="6">
    <source>
        <dbReference type="ARBA" id="ARBA00022807"/>
    </source>
</evidence>
<evidence type="ECO:0000313" key="12">
    <source>
        <dbReference type="EMBL" id="ABR74313.1"/>
    </source>
</evidence>
<name>A6VMW6_ACTSZ</name>
<keyword evidence="3" id="KW-0645">Protease</keyword>
<evidence type="ECO:0000256" key="7">
    <source>
        <dbReference type="ARBA" id="ARBA00023136"/>
    </source>
</evidence>
<keyword evidence="9" id="KW-0449">Lipoprotein</keyword>
<keyword evidence="13" id="KW-1185">Reference proteome</keyword>
<dbReference type="EMBL" id="CP000746">
    <property type="protein sequence ID" value="ABR74313.1"/>
    <property type="molecule type" value="Genomic_DNA"/>
</dbReference>